<gene>
    <name evidence="2" type="ORF">FHS56_001054</name>
</gene>
<dbReference type="GO" id="GO:0004311">
    <property type="term" value="F:geranylgeranyl diphosphate synthase activity"/>
    <property type="evidence" value="ECO:0007669"/>
    <property type="project" value="InterPro"/>
</dbReference>
<dbReference type="InterPro" id="IPR044843">
    <property type="entry name" value="Trans_IPPS_bact-type"/>
</dbReference>
<evidence type="ECO:0000313" key="2">
    <source>
        <dbReference type="EMBL" id="NIK73568.1"/>
    </source>
</evidence>
<dbReference type="InterPro" id="IPR002060">
    <property type="entry name" value="Squ/phyt_synthse"/>
</dbReference>
<dbReference type="SUPFAM" id="SSF48576">
    <property type="entry name" value="Terpenoid synthases"/>
    <property type="match status" value="1"/>
</dbReference>
<organism evidence="2 3">
    <name type="scientific">Thermonema lapsum</name>
    <dbReference type="NCBI Taxonomy" id="28195"/>
    <lineage>
        <taxon>Bacteria</taxon>
        <taxon>Pseudomonadati</taxon>
        <taxon>Bacteroidota</taxon>
        <taxon>Cytophagia</taxon>
        <taxon>Cytophagales</taxon>
        <taxon>Thermonemataceae</taxon>
        <taxon>Thermonema</taxon>
    </lineage>
</organism>
<name>A0A846MPP0_9BACT</name>
<keyword evidence="3" id="KW-1185">Reference proteome</keyword>
<dbReference type="PANTHER" id="PTHR31480">
    <property type="entry name" value="BIFUNCTIONAL LYCOPENE CYCLASE/PHYTOENE SYNTHASE"/>
    <property type="match status" value="1"/>
</dbReference>
<proteinExistence type="predicted"/>
<comment type="caution">
    <text evidence="2">The sequence shown here is derived from an EMBL/GenBank/DDBJ whole genome shotgun (WGS) entry which is preliminary data.</text>
</comment>
<accession>A0A846MPP0</accession>
<dbReference type="InterPro" id="IPR019845">
    <property type="entry name" value="Squalene/phytoene_synthase_CS"/>
</dbReference>
<dbReference type="GO" id="GO:0016117">
    <property type="term" value="P:carotenoid biosynthetic process"/>
    <property type="evidence" value="ECO:0007669"/>
    <property type="project" value="UniProtKB-ARBA"/>
</dbReference>
<dbReference type="SFLD" id="SFLDG01212">
    <property type="entry name" value="Phytoene_synthase_like"/>
    <property type="match status" value="1"/>
</dbReference>
<dbReference type="SFLD" id="SFLDG01018">
    <property type="entry name" value="Squalene/Phytoene_Synthase_Lik"/>
    <property type="match status" value="1"/>
</dbReference>
<evidence type="ECO:0000256" key="1">
    <source>
        <dbReference type="ARBA" id="ARBA00022679"/>
    </source>
</evidence>
<dbReference type="PROSITE" id="PS01045">
    <property type="entry name" value="SQUALEN_PHYTOEN_SYN_2"/>
    <property type="match status" value="1"/>
</dbReference>
<reference evidence="2 3" key="1">
    <citation type="submission" date="2020-03" db="EMBL/GenBank/DDBJ databases">
        <title>Genomic Encyclopedia of Type Strains, Phase IV (KMG-IV): sequencing the most valuable type-strain genomes for metagenomic binning, comparative biology and taxonomic classification.</title>
        <authorList>
            <person name="Goeker M."/>
        </authorList>
    </citation>
    <scope>NUCLEOTIDE SEQUENCE [LARGE SCALE GENOMIC DNA]</scope>
    <source>
        <strain evidence="2 3">DSM 5718</strain>
    </source>
</reference>
<keyword evidence="1" id="KW-0808">Transferase</keyword>
<evidence type="ECO:0000313" key="3">
    <source>
        <dbReference type="Proteomes" id="UP000537126"/>
    </source>
</evidence>
<dbReference type="Pfam" id="PF00494">
    <property type="entry name" value="SQS_PSY"/>
    <property type="match status" value="1"/>
</dbReference>
<dbReference type="Proteomes" id="UP000537126">
    <property type="component" value="Unassembled WGS sequence"/>
</dbReference>
<dbReference type="InterPro" id="IPR008949">
    <property type="entry name" value="Isoprenoid_synthase_dom_sf"/>
</dbReference>
<dbReference type="InterPro" id="IPR033904">
    <property type="entry name" value="Trans_IPPS_HH"/>
</dbReference>
<dbReference type="EMBL" id="JAASRN010000001">
    <property type="protein sequence ID" value="NIK73568.1"/>
    <property type="molecule type" value="Genomic_DNA"/>
</dbReference>
<dbReference type="AlphaFoldDB" id="A0A846MPP0"/>
<dbReference type="CDD" id="cd00683">
    <property type="entry name" value="Trans_IPPS_HH"/>
    <property type="match status" value="1"/>
</dbReference>
<sequence>MLDLYEHTALECSKLITRRYSTSFSLGIRTLHKRFHAPIYAIYGFVRYADEIVDTFHEHDKKQLLERFRADTYRAIEEGISLNPVLHSFQWVVRRYGIERPLIDAFLHSMEMDLWLKRCDRQSYETYIYGSAEVVGLMCLRVFCEGDQVLYDLLKEPARRLGAAFQKINFLRDLRSDYVERGRTYFPNIDFEHFSEDEKKQIEAEIAADFQAGYEGICHLPEGTRLGVYLAYVYYTKLFDKIRKLPASTIMQERVRVPNLHKFLLLAGSYLKNLFVGFPQKNSFLQEAQSVQG</sequence>
<dbReference type="GO" id="GO:0051996">
    <property type="term" value="F:squalene synthase [NAD(P)H] activity"/>
    <property type="evidence" value="ECO:0007669"/>
    <property type="project" value="InterPro"/>
</dbReference>
<protein>
    <submittedName>
        <fullName evidence="2">Phytoene/squalene synthetase</fullName>
    </submittedName>
</protein>
<dbReference type="RefSeq" id="WP_166918794.1">
    <property type="nucleotide sequence ID" value="NZ_JAASRN010000001.1"/>
</dbReference>
<dbReference type="SFLD" id="SFLDS00005">
    <property type="entry name" value="Isoprenoid_Synthase_Type_I"/>
    <property type="match status" value="1"/>
</dbReference>
<dbReference type="Gene3D" id="1.10.600.10">
    <property type="entry name" value="Farnesyl Diphosphate Synthase"/>
    <property type="match status" value="1"/>
</dbReference>